<dbReference type="RefSeq" id="WP_055655196.1">
    <property type="nucleotide sequence ID" value="NZ_CP045617.1"/>
</dbReference>
<reference evidence="2" key="1">
    <citation type="submission" date="2015-07" db="EMBL/GenBank/DDBJ databases">
        <authorList>
            <person name="Rodrigo-Torres Lidia"/>
            <person name="Arahal R.David."/>
        </authorList>
    </citation>
    <scope>NUCLEOTIDE SEQUENCE [LARGE SCALE GENOMIC DNA]</scope>
    <source>
        <strain evidence="2">CECT 4801</strain>
    </source>
</reference>
<dbReference type="Proteomes" id="UP000048926">
    <property type="component" value="Unassembled WGS sequence"/>
</dbReference>
<dbReference type="InterPro" id="IPR029062">
    <property type="entry name" value="Class_I_gatase-like"/>
</dbReference>
<dbReference type="STRING" id="187304.B0E33_22545"/>
<proteinExistence type="predicted"/>
<evidence type="ECO:0000313" key="1">
    <source>
        <dbReference type="EMBL" id="CTQ43094.1"/>
    </source>
</evidence>
<evidence type="ECO:0008006" key="3">
    <source>
        <dbReference type="Google" id="ProtNLM"/>
    </source>
</evidence>
<evidence type="ECO:0000313" key="2">
    <source>
        <dbReference type="Proteomes" id="UP000048926"/>
    </source>
</evidence>
<sequence length="207" mass="23468">MTTLAVLDAGTYYHHRTIYEPRYRDFFDEIIYTRDLPEADLSGVDTLLVSCRTDPSVLRPRREQIADFLASGKTVVAMGSTGHPDWLPNVNWTDTPTNFWWWKEGGEIGLKLATPDHPLFNQLSLADVTWHYHGYFQVPDGAQSLVDVGDLGSIFYEDTVSTPGRLLITSLDPMYHHGSYFMPATTRFLDGFLPYLKETTAELAKTT</sequence>
<dbReference type="OrthoDB" id="7343943at2"/>
<dbReference type="SUPFAM" id="SSF52317">
    <property type="entry name" value="Class I glutamine amidotransferase-like"/>
    <property type="match status" value="1"/>
</dbReference>
<dbReference type="Gene3D" id="3.40.50.880">
    <property type="match status" value="1"/>
</dbReference>
<protein>
    <recommendedName>
        <fullName evidence="3">ThuA-like domain-containing protein</fullName>
    </recommendedName>
</protein>
<dbReference type="AlphaFoldDB" id="A0A0M6Y055"/>
<gene>
    <name evidence="1" type="ORF">LAL4801_01530</name>
</gene>
<organism evidence="1 2">
    <name type="scientific">Roseibium aggregatum</name>
    <dbReference type="NCBI Taxonomy" id="187304"/>
    <lineage>
        <taxon>Bacteria</taxon>
        <taxon>Pseudomonadati</taxon>
        <taxon>Pseudomonadota</taxon>
        <taxon>Alphaproteobacteria</taxon>
        <taxon>Hyphomicrobiales</taxon>
        <taxon>Stappiaceae</taxon>
        <taxon>Roseibium</taxon>
    </lineage>
</organism>
<dbReference type="EMBL" id="CXST01000001">
    <property type="protein sequence ID" value="CTQ43094.1"/>
    <property type="molecule type" value="Genomic_DNA"/>
</dbReference>
<keyword evidence="2" id="KW-1185">Reference proteome</keyword>
<name>A0A0M6Y055_9HYPH</name>
<accession>A0A0M6Y055</accession>